<dbReference type="PANTHER" id="PTHR31701">
    <property type="entry name" value="ENDOPLASMIC RETICULUM MEMBRANE-ASSOCIATED RNA DEGRADATION PROTEIN"/>
    <property type="match status" value="1"/>
</dbReference>
<proteinExistence type="predicted"/>
<protein>
    <submittedName>
        <fullName evidence="2">Uncharacterized protein</fullName>
    </submittedName>
</protein>
<gene>
    <name evidence="2" type="ORF">P43SY_011666</name>
</gene>
<dbReference type="InterPro" id="IPR039635">
    <property type="entry name" value="ERMARD"/>
</dbReference>
<evidence type="ECO:0000313" key="3">
    <source>
        <dbReference type="Proteomes" id="UP001209570"/>
    </source>
</evidence>
<reference evidence="2" key="1">
    <citation type="submission" date="2021-12" db="EMBL/GenBank/DDBJ databases">
        <title>Prjna785345.</title>
        <authorList>
            <person name="Rujirawat T."/>
            <person name="Krajaejun T."/>
        </authorList>
    </citation>
    <scope>NUCLEOTIDE SEQUENCE</scope>
    <source>
        <strain evidence="2">Pi057C3</strain>
    </source>
</reference>
<dbReference type="EMBL" id="JAKCXM010003404">
    <property type="protein sequence ID" value="KAJ0389631.1"/>
    <property type="molecule type" value="Genomic_DNA"/>
</dbReference>
<evidence type="ECO:0000256" key="1">
    <source>
        <dbReference type="SAM" id="Coils"/>
    </source>
</evidence>
<dbReference type="PANTHER" id="PTHR31701:SF2">
    <property type="entry name" value="ENDOPLASMIC RETICULUM MEMBRANE-ASSOCIATED RNA DEGRADATION PROTEIN"/>
    <property type="match status" value="1"/>
</dbReference>
<feature type="coiled-coil region" evidence="1">
    <location>
        <begin position="5"/>
        <end position="32"/>
    </location>
</feature>
<accession>A0AAD5Q0U3</accession>
<dbReference type="Proteomes" id="UP001209570">
    <property type="component" value="Unassembled WGS sequence"/>
</dbReference>
<evidence type="ECO:0000313" key="2">
    <source>
        <dbReference type="EMBL" id="KAJ0389631.1"/>
    </source>
</evidence>
<keyword evidence="1" id="KW-0175">Coiled coil</keyword>
<dbReference type="AlphaFoldDB" id="A0AAD5Q0U3"/>
<sequence>MLDTLASMERSLRGMEARLVALEEMIREGRARTNHRRSFLNLVFFLRTFEAIQAICWGALSHQLVHLEARAVQRALHHHQPPVEAGAEAAECRQARAFEQLQRKLLQFVTAFEGCTGSAEASQKSSEKAIQLASQFLSSKAWRSTLGASSEFPIGELKGYAA</sequence>
<keyword evidence="3" id="KW-1185">Reference proteome</keyword>
<name>A0AAD5Q0U3_PYTIN</name>
<comment type="caution">
    <text evidence="2">The sequence shown here is derived from an EMBL/GenBank/DDBJ whole genome shotgun (WGS) entry which is preliminary data.</text>
</comment>
<organism evidence="2 3">
    <name type="scientific">Pythium insidiosum</name>
    <name type="common">Pythiosis disease agent</name>
    <dbReference type="NCBI Taxonomy" id="114742"/>
    <lineage>
        <taxon>Eukaryota</taxon>
        <taxon>Sar</taxon>
        <taxon>Stramenopiles</taxon>
        <taxon>Oomycota</taxon>
        <taxon>Peronosporomycetes</taxon>
        <taxon>Pythiales</taxon>
        <taxon>Pythiaceae</taxon>
        <taxon>Pythium</taxon>
    </lineage>
</organism>